<dbReference type="Proteomes" id="UP001501565">
    <property type="component" value="Unassembled WGS sequence"/>
</dbReference>
<keyword evidence="3" id="KW-1185">Reference proteome</keyword>
<dbReference type="InterPro" id="IPR011050">
    <property type="entry name" value="Pectin_lyase_fold/virulence"/>
</dbReference>
<comment type="caution">
    <text evidence="2">The sequence shown here is derived from an EMBL/GenBank/DDBJ whole genome shotgun (WGS) entry which is preliminary data.</text>
</comment>
<dbReference type="InterPro" id="IPR022441">
    <property type="entry name" value="Para_beta_helix_rpt-2"/>
</dbReference>
<dbReference type="Gene3D" id="2.160.20.10">
    <property type="entry name" value="Single-stranded right-handed beta-helix, Pectin lyase-like"/>
    <property type="match status" value="2"/>
</dbReference>
<dbReference type="SUPFAM" id="SSF51126">
    <property type="entry name" value="Pectin lyase-like"/>
    <property type="match status" value="1"/>
</dbReference>
<dbReference type="InterPro" id="IPR006626">
    <property type="entry name" value="PbH1"/>
</dbReference>
<organism evidence="2 3">
    <name type="scientific">Litoribacillus peritrichatus</name>
    <dbReference type="NCBI Taxonomy" id="718191"/>
    <lineage>
        <taxon>Bacteria</taxon>
        <taxon>Pseudomonadati</taxon>
        <taxon>Pseudomonadota</taxon>
        <taxon>Gammaproteobacteria</taxon>
        <taxon>Oceanospirillales</taxon>
        <taxon>Oceanospirillaceae</taxon>
        <taxon>Litoribacillus</taxon>
    </lineage>
</organism>
<dbReference type="NCBIfam" id="TIGR03804">
    <property type="entry name" value="para_beta_helix"/>
    <property type="match status" value="1"/>
</dbReference>
<feature type="domain" description="Carbohydrate-binding/sugar hydrolysis" evidence="1">
    <location>
        <begin position="232"/>
        <end position="404"/>
    </location>
</feature>
<feature type="domain" description="Carbohydrate-binding/sugar hydrolysis" evidence="1">
    <location>
        <begin position="78"/>
        <end position="226"/>
    </location>
</feature>
<evidence type="ECO:0000313" key="3">
    <source>
        <dbReference type="Proteomes" id="UP001501565"/>
    </source>
</evidence>
<dbReference type="InterPro" id="IPR006633">
    <property type="entry name" value="Carb-bd_sugar_hydrolysis-dom"/>
</dbReference>
<dbReference type="NCBIfam" id="TIGR04247">
    <property type="entry name" value="NosD_copper_fam"/>
    <property type="match status" value="1"/>
</dbReference>
<dbReference type="InterPro" id="IPR007742">
    <property type="entry name" value="NosD_dom"/>
</dbReference>
<gene>
    <name evidence="2" type="ORF">GCM10022277_24230</name>
</gene>
<evidence type="ECO:0000259" key="1">
    <source>
        <dbReference type="SMART" id="SM00722"/>
    </source>
</evidence>
<dbReference type="InterPro" id="IPR026464">
    <property type="entry name" value="NosD_copper_fam"/>
</dbReference>
<dbReference type="SMART" id="SM00722">
    <property type="entry name" value="CASH"/>
    <property type="match status" value="2"/>
</dbReference>
<reference evidence="3" key="1">
    <citation type="journal article" date="2019" name="Int. J. Syst. Evol. Microbiol.">
        <title>The Global Catalogue of Microorganisms (GCM) 10K type strain sequencing project: providing services to taxonomists for standard genome sequencing and annotation.</title>
        <authorList>
            <consortium name="The Broad Institute Genomics Platform"/>
            <consortium name="The Broad Institute Genome Sequencing Center for Infectious Disease"/>
            <person name="Wu L."/>
            <person name="Ma J."/>
        </authorList>
    </citation>
    <scope>NUCLEOTIDE SEQUENCE [LARGE SCALE GENOMIC DNA]</scope>
    <source>
        <strain evidence="3">JCM 17551</strain>
    </source>
</reference>
<sequence>MALCFFYSRGLSFGFESQDQGLSRSVIKCVYEWLAGMTKRFRGFITVLVLFWWVSFSASAQEWQVSPDQDLQMVLNRASSGDEVILSAGRYLGSFVIAQSMSLKGDAGAVIDAQGEGHALYITASEVTIDGIRIVNWGDDLTEQNAGIYADKKPENVIIQNTYLEGDGFGIWLQGGKDCQVINNQVVGNTALRSADRGNGIQLSNMKNSLVRGNEISKTRDGLYVIASKDNVLENNTMHDLRYGIHYMYSYSNKILNNYAYSTRAGYAMMNSRYLEIRGNVSENTEDYGFLLNYIIYSEIDSNIIKNVWTKPENKVPGRDGKALFVYNSGYNTISNNYVEHAEIGIHLTAGSEKVKVFGNSFIDNPIQVKYVSNRFQEWSQEGKGNYWSNYHGWDMDGDGHGDVPFEPNDGVDKLFWKYPEAKMLMDSPAVLLLRWVQGQFPVLKAPGVKDSFPLMKPNRPVAEKTLLGGL</sequence>
<protein>
    <submittedName>
        <fullName evidence="2">Nitrous oxide reductase family maturation protein NosD</fullName>
    </submittedName>
</protein>
<dbReference type="EMBL" id="BAABBN010000007">
    <property type="protein sequence ID" value="GAA3927183.1"/>
    <property type="molecule type" value="Genomic_DNA"/>
</dbReference>
<dbReference type="Pfam" id="PF05048">
    <property type="entry name" value="NosD"/>
    <property type="match status" value="1"/>
</dbReference>
<accession>A0ABP7MNU4</accession>
<proteinExistence type="predicted"/>
<dbReference type="SMART" id="SM00710">
    <property type="entry name" value="PbH1"/>
    <property type="match status" value="8"/>
</dbReference>
<evidence type="ECO:0000313" key="2">
    <source>
        <dbReference type="EMBL" id="GAA3927183.1"/>
    </source>
</evidence>
<dbReference type="InterPro" id="IPR012334">
    <property type="entry name" value="Pectin_lyas_fold"/>
</dbReference>
<name>A0ABP7MNU4_9GAMM</name>